<evidence type="ECO:0000256" key="6">
    <source>
        <dbReference type="RuleBase" id="RU003355"/>
    </source>
</evidence>
<dbReference type="PRINTS" id="PR00723">
    <property type="entry name" value="SUBTILISIN"/>
</dbReference>
<dbReference type="Pfam" id="PF00082">
    <property type="entry name" value="Peptidase_S8"/>
    <property type="match status" value="2"/>
</dbReference>
<dbReference type="PROSITE" id="PS51892">
    <property type="entry name" value="SUBTILASE"/>
    <property type="match status" value="1"/>
</dbReference>
<keyword evidence="7" id="KW-0732">Signal</keyword>
<reference evidence="10" key="1">
    <citation type="submission" date="2025-08" db="UniProtKB">
        <authorList>
            <consortium name="RefSeq"/>
        </authorList>
    </citation>
    <scope>IDENTIFICATION</scope>
    <source>
        <tissue evidence="10">Testes</tissue>
    </source>
</reference>
<evidence type="ECO:0000256" key="3">
    <source>
        <dbReference type="ARBA" id="ARBA00022801"/>
    </source>
</evidence>
<keyword evidence="2 5" id="KW-0645">Protease</keyword>
<dbReference type="RefSeq" id="XP_006811575.1">
    <property type="nucleotide sequence ID" value="XM_006811512.1"/>
</dbReference>
<protein>
    <submittedName>
        <fullName evidence="10">Cuticle-degrading serine protease-like</fullName>
    </submittedName>
</protein>
<feature type="domain" description="Peptidase S8/S53" evidence="8">
    <location>
        <begin position="128"/>
        <end position="330"/>
    </location>
</feature>
<dbReference type="InterPro" id="IPR036852">
    <property type="entry name" value="Peptidase_S8/S53_dom_sf"/>
</dbReference>
<organism evidence="9 10">
    <name type="scientific">Saccoglossus kowalevskii</name>
    <name type="common">Acorn worm</name>
    <dbReference type="NCBI Taxonomy" id="10224"/>
    <lineage>
        <taxon>Eukaryota</taxon>
        <taxon>Metazoa</taxon>
        <taxon>Hemichordata</taxon>
        <taxon>Enteropneusta</taxon>
        <taxon>Harrimaniidae</taxon>
        <taxon>Saccoglossus</taxon>
    </lineage>
</organism>
<dbReference type="InterPro" id="IPR022398">
    <property type="entry name" value="Peptidase_S8_His-AS"/>
</dbReference>
<dbReference type="GeneID" id="100369400"/>
<feature type="domain" description="Peptidase S8/S53" evidence="8">
    <location>
        <begin position="332"/>
        <end position="557"/>
    </location>
</feature>
<evidence type="ECO:0000256" key="5">
    <source>
        <dbReference type="PROSITE-ProRule" id="PRU01240"/>
    </source>
</evidence>
<dbReference type="InterPro" id="IPR023828">
    <property type="entry name" value="Peptidase_S8_Ser-AS"/>
</dbReference>
<feature type="signal peptide" evidence="7">
    <location>
        <begin position="1"/>
        <end position="20"/>
    </location>
</feature>
<dbReference type="InterPro" id="IPR034193">
    <property type="entry name" value="PCSK9_ProteinaseK-like"/>
</dbReference>
<feature type="active site" description="Charge relay system" evidence="5">
    <location>
        <position position="170"/>
    </location>
</feature>
<dbReference type="InterPro" id="IPR037045">
    <property type="entry name" value="S8pro/Inhibitor_I9_sf"/>
</dbReference>
<evidence type="ECO:0000313" key="9">
    <source>
        <dbReference type="Proteomes" id="UP000694865"/>
    </source>
</evidence>
<dbReference type="Gene3D" id="3.30.70.80">
    <property type="entry name" value="Peptidase S8 propeptide/proteinase inhibitor I9"/>
    <property type="match status" value="1"/>
</dbReference>
<evidence type="ECO:0000256" key="4">
    <source>
        <dbReference type="ARBA" id="ARBA00022825"/>
    </source>
</evidence>
<evidence type="ECO:0000313" key="10">
    <source>
        <dbReference type="RefSeq" id="XP_006811575.1"/>
    </source>
</evidence>
<accession>A0ABM0LUY4</accession>
<evidence type="ECO:0000259" key="8">
    <source>
        <dbReference type="Pfam" id="PF00082"/>
    </source>
</evidence>
<keyword evidence="3 5" id="KW-0378">Hydrolase</keyword>
<feature type="active site" description="Charge relay system" evidence="5">
    <location>
        <position position="526"/>
    </location>
</feature>
<proteinExistence type="inferred from homology"/>
<comment type="similarity">
    <text evidence="1 5 6">Belongs to the peptidase S8 family.</text>
</comment>
<sequence>MMKVLVQMIAVSLCCELTFTARLLKVANPLRENYIVVMKGKHVDVDSVETRLVSSTKVKINGKIKGKGKMKALRIEIPDDDPESLEKLLQDPAIDYVEEDGVVTPDNWGLDEIDLTPGNGIYDPPGDGSGKTVYIIDSGIYPKHKDWDTSPKLLSNHVTGKKKLGDCYGHGTHVAGIVGSKTYGVAKKAQLSAVVVFDCDGSGTWGRVISGLNTIVNEGVPDSIINLSLAGSYAQAVVDALADANDAGFLIVTAAGNANVDGCTMLPANSTDVIAVGATMSDGYVWPGSNYGPCVDMYAPGAGILSLDIQNPSSTTVKTGTSMASPEVAGDGSGKTVYIIDSGIYEKHKQWNIDPTELIDCVDGNLRVTDCFGHGTHVAGIVGSNSHGVATKVQLSSVRIFDCQGAGTWGRVITGLSEIVSNGVSSSIINLSLSGGYSQAAADALEAANAAGFLLVASAGNGHNDACTVLPASSLDVLTVGATCENGSVWYYSNYGECVNIFAPGVQIENLDNRNPQSLTVRSGTSMAAPMVAGIAAVIWANNPSYTNVEVKNAILNRGTVGIIDELDSASINLFARL</sequence>
<dbReference type="Proteomes" id="UP000694865">
    <property type="component" value="Unplaced"/>
</dbReference>
<dbReference type="PROSITE" id="PS00137">
    <property type="entry name" value="SUBTILASE_HIS"/>
    <property type="match status" value="2"/>
</dbReference>
<gene>
    <name evidence="10" type="primary">LOC100369400</name>
</gene>
<keyword evidence="9" id="KW-1185">Reference proteome</keyword>
<dbReference type="InterPro" id="IPR023827">
    <property type="entry name" value="Peptidase_S8_Asp-AS"/>
</dbReference>
<dbReference type="InterPro" id="IPR000209">
    <property type="entry name" value="Peptidase_S8/S53_dom"/>
</dbReference>
<dbReference type="InterPro" id="IPR015500">
    <property type="entry name" value="Peptidase_S8_subtilisin-rel"/>
</dbReference>
<dbReference type="PANTHER" id="PTHR43806:SF11">
    <property type="entry name" value="CEREVISIN-RELATED"/>
    <property type="match status" value="1"/>
</dbReference>
<dbReference type="SUPFAM" id="SSF52743">
    <property type="entry name" value="Subtilisin-like"/>
    <property type="match status" value="2"/>
</dbReference>
<evidence type="ECO:0000256" key="7">
    <source>
        <dbReference type="SAM" id="SignalP"/>
    </source>
</evidence>
<dbReference type="CDD" id="cd04077">
    <property type="entry name" value="Peptidases_S8_PCSK9_ProteinaseK_like"/>
    <property type="match status" value="1"/>
</dbReference>
<dbReference type="PROSITE" id="PS00136">
    <property type="entry name" value="SUBTILASE_ASP"/>
    <property type="match status" value="2"/>
</dbReference>
<evidence type="ECO:0000256" key="2">
    <source>
        <dbReference type="ARBA" id="ARBA00022670"/>
    </source>
</evidence>
<keyword evidence="4 5" id="KW-0720">Serine protease</keyword>
<dbReference type="PANTHER" id="PTHR43806">
    <property type="entry name" value="PEPTIDASE S8"/>
    <property type="match status" value="1"/>
</dbReference>
<evidence type="ECO:0000256" key="1">
    <source>
        <dbReference type="ARBA" id="ARBA00011073"/>
    </source>
</evidence>
<dbReference type="Gene3D" id="3.40.50.200">
    <property type="entry name" value="Peptidase S8/S53 domain"/>
    <property type="match status" value="2"/>
</dbReference>
<name>A0ABM0LUY4_SACKO</name>
<dbReference type="InterPro" id="IPR050131">
    <property type="entry name" value="Peptidase_S8_subtilisin-like"/>
</dbReference>
<dbReference type="PROSITE" id="PS00138">
    <property type="entry name" value="SUBTILASE_SER"/>
    <property type="match status" value="2"/>
</dbReference>
<dbReference type="SUPFAM" id="SSF54897">
    <property type="entry name" value="Protease propeptides/inhibitors"/>
    <property type="match status" value="1"/>
</dbReference>
<feature type="active site" description="Charge relay system" evidence="5">
    <location>
        <position position="137"/>
    </location>
</feature>
<feature type="chain" id="PRO_5045389108" evidence="7">
    <location>
        <begin position="21"/>
        <end position="578"/>
    </location>
</feature>